<dbReference type="PANTHER" id="PTHR47926:SF354">
    <property type="entry name" value="REPEAT (PPR-LIKE) SUPERFAMILY PROTEIN, PUTATIVE-RELATED"/>
    <property type="match status" value="1"/>
</dbReference>
<evidence type="ECO:0000313" key="2">
    <source>
        <dbReference type="EMBL" id="KAG6592821.1"/>
    </source>
</evidence>
<evidence type="ECO:0000256" key="1">
    <source>
        <dbReference type="PROSITE-ProRule" id="PRU00708"/>
    </source>
</evidence>
<feature type="non-terminal residue" evidence="2">
    <location>
        <position position="1"/>
    </location>
</feature>
<comment type="caution">
    <text evidence="2">The sequence shown here is derived from an EMBL/GenBank/DDBJ whole genome shotgun (WGS) entry which is preliminary data.</text>
</comment>
<dbReference type="GO" id="GO:0009451">
    <property type="term" value="P:RNA modification"/>
    <property type="evidence" value="ECO:0007669"/>
    <property type="project" value="InterPro"/>
</dbReference>
<dbReference type="Pfam" id="PF01535">
    <property type="entry name" value="PPR"/>
    <property type="match status" value="3"/>
</dbReference>
<protein>
    <submittedName>
        <fullName evidence="2">Pentatricopeptide repeat-containing protein, chloroplastic</fullName>
    </submittedName>
</protein>
<accession>A0AAV6N4N5</accession>
<proteinExistence type="predicted"/>
<reference evidence="2 3" key="1">
    <citation type="journal article" date="2021" name="Hortic Res">
        <title>The domestication of Cucurbita argyrosperma as revealed by the genome of its wild relative.</title>
        <authorList>
            <person name="Barrera-Redondo J."/>
            <person name="Sanchez-de la Vega G."/>
            <person name="Aguirre-Liguori J.A."/>
            <person name="Castellanos-Morales G."/>
            <person name="Gutierrez-Guerrero Y.T."/>
            <person name="Aguirre-Dugua X."/>
            <person name="Aguirre-Planter E."/>
            <person name="Tenaillon M.I."/>
            <person name="Lira-Saade R."/>
            <person name="Eguiarte L.E."/>
        </authorList>
    </citation>
    <scope>NUCLEOTIDE SEQUENCE [LARGE SCALE GENOMIC DNA]</scope>
    <source>
        <strain evidence="2">JBR-2021</strain>
    </source>
</reference>
<dbReference type="EMBL" id="JAGKQH010000008">
    <property type="protein sequence ID" value="KAG6592821.1"/>
    <property type="molecule type" value="Genomic_DNA"/>
</dbReference>
<name>A0AAV6N4N5_9ROSI</name>
<dbReference type="PANTHER" id="PTHR47926">
    <property type="entry name" value="PENTATRICOPEPTIDE REPEAT-CONTAINING PROTEIN"/>
    <property type="match status" value="1"/>
</dbReference>
<dbReference type="Proteomes" id="UP000685013">
    <property type="component" value="Chromosome 8"/>
</dbReference>
<evidence type="ECO:0000313" key="3">
    <source>
        <dbReference type="Proteomes" id="UP000685013"/>
    </source>
</evidence>
<dbReference type="InterPro" id="IPR002885">
    <property type="entry name" value="PPR_rpt"/>
</dbReference>
<feature type="repeat" description="PPR" evidence="1">
    <location>
        <begin position="23"/>
        <end position="58"/>
    </location>
</feature>
<organism evidence="2 3">
    <name type="scientific">Cucurbita argyrosperma subsp. sororia</name>
    <dbReference type="NCBI Taxonomy" id="37648"/>
    <lineage>
        <taxon>Eukaryota</taxon>
        <taxon>Viridiplantae</taxon>
        <taxon>Streptophyta</taxon>
        <taxon>Embryophyta</taxon>
        <taxon>Tracheophyta</taxon>
        <taxon>Spermatophyta</taxon>
        <taxon>Magnoliopsida</taxon>
        <taxon>eudicotyledons</taxon>
        <taxon>Gunneridae</taxon>
        <taxon>Pentapetalae</taxon>
        <taxon>rosids</taxon>
        <taxon>fabids</taxon>
        <taxon>Cucurbitales</taxon>
        <taxon>Cucurbitaceae</taxon>
        <taxon>Cucurbiteae</taxon>
        <taxon>Cucurbita</taxon>
    </lineage>
</organism>
<gene>
    <name evidence="2" type="primary">PCMP-H90</name>
    <name evidence="2" type="ORF">SDJN03_12297</name>
</gene>
<dbReference type="InterPro" id="IPR046960">
    <property type="entry name" value="PPR_At4g14850-like_plant"/>
</dbReference>
<dbReference type="GO" id="GO:0003723">
    <property type="term" value="F:RNA binding"/>
    <property type="evidence" value="ECO:0007669"/>
    <property type="project" value="InterPro"/>
</dbReference>
<keyword evidence="3" id="KW-1185">Reference proteome</keyword>
<dbReference type="AlphaFoldDB" id="A0AAV6N4N5"/>
<dbReference type="PROSITE" id="PS51375">
    <property type="entry name" value="PPR"/>
    <property type="match status" value="1"/>
</dbReference>
<sequence length="193" mass="21625">MYVKCGWLEAAELVFDMMTEKKNKVAWIGLMVGYSSRSNELQDVLSLFGKMVRDGVELDAFVFLIVLKIGNFSDALKTFKTIRNKGVALNSYTHSCIFQACSALTCFDFGTQVHGDGFPYLFGESAMPFRLGTVLIESTILRYDCMIDVYSCGGVLDDGLALIKSMPINDDEMSWKCLLGGCWIHKNRREDCS</sequence>